<keyword evidence="3" id="KW-1185">Reference proteome</keyword>
<gene>
    <name evidence="2" type="primary">TL1</name>
    <name evidence="2" type="ORF">SNAT2548_LOCUS26593</name>
</gene>
<evidence type="ECO:0000313" key="3">
    <source>
        <dbReference type="Proteomes" id="UP000604046"/>
    </source>
</evidence>
<feature type="chain" id="PRO_5032964543" evidence="1">
    <location>
        <begin position="20"/>
        <end position="270"/>
    </location>
</feature>
<reference evidence="2" key="1">
    <citation type="submission" date="2021-02" db="EMBL/GenBank/DDBJ databases">
        <authorList>
            <person name="Dougan E. K."/>
            <person name="Rhodes N."/>
            <person name="Thang M."/>
            <person name="Chan C."/>
        </authorList>
    </citation>
    <scope>NUCLEOTIDE SEQUENCE</scope>
</reference>
<proteinExistence type="predicted"/>
<dbReference type="OrthoDB" id="430315at2759"/>
<dbReference type="PROSITE" id="PS51367">
    <property type="entry name" value="THAUMATIN_2"/>
    <property type="match status" value="1"/>
</dbReference>
<dbReference type="AlphaFoldDB" id="A0A812SDN3"/>
<evidence type="ECO:0000313" key="2">
    <source>
        <dbReference type="EMBL" id="CAE7473312.1"/>
    </source>
</evidence>
<name>A0A812SDN3_9DINO</name>
<feature type="signal peptide" evidence="1">
    <location>
        <begin position="1"/>
        <end position="19"/>
    </location>
</feature>
<dbReference type="Proteomes" id="UP000604046">
    <property type="component" value="Unassembled WGS sequence"/>
</dbReference>
<keyword evidence="1" id="KW-0732">Signal</keyword>
<evidence type="ECO:0000256" key="1">
    <source>
        <dbReference type="SAM" id="SignalP"/>
    </source>
</evidence>
<dbReference type="InterPro" id="IPR001938">
    <property type="entry name" value="Thaumatin"/>
</dbReference>
<dbReference type="InterPro" id="IPR037176">
    <property type="entry name" value="Osmotin/thaumatin-like_sf"/>
</dbReference>
<dbReference type="Pfam" id="PF00314">
    <property type="entry name" value="Thaumatin"/>
    <property type="match status" value="1"/>
</dbReference>
<sequence>MPCLLPCLLLAAAARGLLAEAQVSNETAVDALKRNNKYLAAMLKNRSKEVEGESSHDRSARSSSIIRVINKCYREPIWIAHCCNYNYRQNVKIDGGASHDFPAYAGLRGFRLWPKMRCNSDGNGCYIGQSGGKGQPCGTDGNWRCQPHVDTKFEATFGGRADYFDMSMVDGYTLPFRLKLRGCSVPGLGTSLDCADMTLNACPAANKEFYNGKLMGCHARGRPGHGTGEYIHLVHRLCPKTYAYDLDDSNGNHNCPHGTTYEITFLCPDA</sequence>
<dbReference type="SUPFAM" id="SSF49870">
    <property type="entry name" value="Osmotin, thaumatin-like protein"/>
    <property type="match status" value="1"/>
</dbReference>
<accession>A0A812SDN3</accession>
<dbReference type="EMBL" id="CAJNDS010002435">
    <property type="protein sequence ID" value="CAE7473312.1"/>
    <property type="molecule type" value="Genomic_DNA"/>
</dbReference>
<comment type="caution">
    <text evidence="2">The sequence shown here is derived from an EMBL/GenBank/DDBJ whole genome shotgun (WGS) entry which is preliminary data.</text>
</comment>
<dbReference type="PANTHER" id="PTHR31013">
    <property type="entry name" value="THAUMATIN FAMILY PROTEIN-RELATED"/>
    <property type="match status" value="1"/>
</dbReference>
<dbReference type="SMART" id="SM00205">
    <property type="entry name" value="THN"/>
    <property type="match status" value="1"/>
</dbReference>
<dbReference type="Gene3D" id="2.60.110.10">
    <property type="entry name" value="Thaumatin"/>
    <property type="match status" value="1"/>
</dbReference>
<organism evidence="2 3">
    <name type="scientific">Symbiodinium natans</name>
    <dbReference type="NCBI Taxonomy" id="878477"/>
    <lineage>
        <taxon>Eukaryota</taxon>
        <taxon>Sar</taxon>
        <taxon>Alveolata</taxon>
        <taxon>Dinophyceae</taxon>
        <taxon>Suessiales</taxon>
        <taxon>Symbiodiniaceae</taxon>
        <taxon>Symbiodinium</taxon>
    </lineage>
</organism>
<dbReference type="PRINTS" id="PR00347">
    <property type="entry name" value="THAUMATIN"/>
</dbReference>
<protein>
    <submittedName>
        <fullName evidence="2">TL1 protein</fullName>
    </submittedName>
</protein>
<dbReference type="PANTHER" id="PTHR31013:SF2">
    <property type="entry name" value="THAUMATIN-LIKE PROTEIN"/>
    <property type="match status" value="1"/>
</dbReference>